<gene>
    <name evidence="6" type="ORF">BN1095_470008</name>
    <name evidence="5" type="ORF">BN1096_620154</name>
    <name evidence="4" type="ORF">BN1097_250157</name>
    <name evidence="7" type="ORF">SAMEA1402399_01281</name>
</gene>
<evidence type="ECO:0000313" key="7">
    <source>
        <dbReference type="EMBL" id="VFD30853.1"/>
    </source>
</evidence>
<dbReference type="PANTHER" id="PTHR43278">
    <property type="entry name" value="NAD(P)H-DEPENDENT FMN-CONTAINING OXIDOREDUCTASE YWQN-RELATED"/>
    <property type="match status" value="1"/>
</dbReference>
<reference evidence="6" key="1">
    <citation type="submission" date="2014-07" db="EMBL/GenBank/DDBJ databases">
        <authorList>
            <person name="Monot Marc"/>
        </authorList>
    </citation>
    <scope>NUCLEOTIDE SEQUENCE</scope>
    <source>
        <strain evidence="6">7032989</strain>
        <strain evidence="4">7032994</strain>
    </source>
</reference>
<evidence type="ECO:0000313" key="5">
    <source>
        <dbReference type="EMBL" id="CDS87665.1"/>
    </source>
</evidence>
<dbReference type="RefSeq" id="WP_009902779.1">
    <property type="nucleotide sequence ID" value="NZ_BAABSG010000001.1"/>
</dbReference>
<dbReference type="AlphaFoldDB" id="A0A069ARC5"/>
<sequence>MEVCILMGSPKKKGNTAAILKPFIEELENYNSNIEVIWLYDCKIEPCIACKKCQDNLFDFGCYCKDDVQKIFKKILMCDLIVFATPIYSWYCTSPMKALLDRLVYGMNKYYGNEKGPALWAGKPVALITTCGYRPEKGADIWENGMKRYCKHSQLKYIGMLVERDLGKPNFMNKEKEEHSRQFAKQIYYILDSSIEVDNC</sequence>
<dbReference type="GO" id="GO:0016491">
    <property type="term" value="F:oxidoreductase activity"/>
    <property type="evidence" value="ECO:0007669"/>
    <property type="project" value="InterPro"/>
</dbReference>
<evidence type="ECO:0000313" key="6">
    <source>
        <dbReference type="EMBL" id="CDT41126.1"/>
    </source>
</evidence>
<dbReference type="EMBL" id="LK932360">
    <property type="protein sequence ID" value="CDS84317.1"/>
    <property type="molecule type" value="Genomic_DNA"/>
</dbReference>
<dbReference type="InterPro" id="IPR051796">
    <property type="entry name" value="ISF_SsuE-like"/>
</dbReference>
<name>A0A069ARC5_CLODI</name>
<keyword evidence="2" id="KW-0288">FMN</keyword>
<organism evidence="6">
    <name type="scientific">Clostridioides difficile</name>
    <name type="common">Peptoclostridium difficile</name>
    <dbReference type="NCBI Taxonomy" id="1496"/>
    <lineage>
        <taxon>Bacteria</taxon>
        <taxon>Bacillati</taxon>
        <taxon>Bacillota</taxon>
        <taxon>Clostridia</taxon>
        <taxon>Peptostreptococcales</taxon>
        <taxon>Peptostreptococcaceae</taxon>
        <taxon>Clostridioides</taxon>
    </lineage>
</organism>
<accession>A0A069ARC5</accession>
<dbReference type="Proteomes" id="UP000411588">
    <property type="component" value="Unassembled WGS sequence"/>
</dbReference>
<dbReference type="InterPro" id="IPR005025">
    <property type="entry name" value="FMN_Rdtase-like_dom"/>
</dbReference>
<dbReference type="InterPro" id="IPR029039">
    <property type="entry name" value="Flavoprotein-like_sf"/>
</dbReference>
<dbReference type="EMBL" id="LK933149">
    <property type="protein sequence ID" value="CDT41126.1"/>
    <property type="molecule type" value="Genomic_DNA"/>
</dbReference>
<reference evidence="7 8" key="2">
    <citation type="submission" date="2019-02" db="EMBL/GenBank/DDBJ databases">
        <authorList>
            <consortium name="Pathogen Informatics"/>
        </authorList>
    </citation>
    <scope>NUCLEOTIDE SEQUENCE [LARGE SCALE GENOMIC DNA]</scope>
    <source>
        <strain evidence="8">clo34</strain>
        <strain evidence="7">Clo34</strain>
    </source>
</reference>
<proteinExistence type="predicted"/>
<evidence type="ECO:0000313" key="4">
    <source>
        <dbReference type="EMBL" id="CDS84317.1"/>
    </source>
</evidence>
<feature type="domain" description="NADPH-dependent FMN reductase-like" evidence="3">
    <location>
        <begin position="1"/>
        <end position="133"/>
    </location>
</feature>
<dbReference type="PANTHER" id="PTHR43278:SF2">
    <property type="entry name" value="IRON-SULFUR FLAVOPROTEIN"/>
    <property type="match status" value="1"/>
</dbReference>
<dbReference type="PATRIC" id="fig|1496.854.peg.2848"/>
<evidence type="ECO:0000259" key="3">
    <source>
        <dbReference type="Pfam" id="PF03358"/>
    </source>
</evidence>
<dbReference type="EMBL" id="CAADAN010000003">
    <property type="protein sequence ID" value="VFD30853.1"/>
    <property type="molecule type" value="Genomic_DNA"/>
</dbReference>
<evidence type="ECO:0000313" key="8">
    <source>
        <dbReference type="Proteomes" id="UP000411588"/>
    </source>
</evidence>
<dbReference type="EMBL" id="LK932516">
    <property type="protein sequence ID" value="CDS87665.1"/>
    <property type="molecule type" value="Genomic_DNA"/>
</dbReference>
<protein>
    <submittedName>
        <fullName evidence="6 7">NADPH-dependent FMN reductase</fullName>
    </submittedName>
</protein>
<evidence type="ECO:0000256" key="1">
    <source>
        <dbReference type="ARBA" id="ARBA00022630"/>
    </source>
</evidence>
<keyword evidence="1" id="KW-0285">Flavoprotein</keyword>
<dbReference type="Gene3D" id="3.40.50.360">
    <property type="match status" value="1"/>
</dbReference>
<dbReference type="SUPFAM" id="SSF52218">
    <property type="entry name" value="Flavoproteins"/>
    <property type="match status" value="1"/>
</dbReference>
<evidence type="ECO:0000256" key="2">
    <source>
        <dbReference type="ARBA" id="ARBA00022643"/>
    </source>
</evidence>
<dbReference type="Pfam" id="PF03358">
    <property type="entry name" value="FMN_red"/>
    <property type="match status" value="1"/>
</dbReference>